<evidence type="ECO:0000313" key="8">
    <source>
        <dbReference type="EMBL" id="OCT50957.1"/>
    </source>
</evidence>
<accession>A0A1C1CR21</accession>
<sequence>MTIRKQYTPEVLLSAPRRSAAIPSPDGKLALFTQSSYSFQTHARTSEIRALDLTQGTETTISKDAKASEPRWLGTAYEVVWLKETENGNTNLVVTDATLPGKSYTAGTVPGPVSSLKLHVIQPGKVAIAVAGQANPDGNLFNPKDAPKSHTSARVYDSLFVRHWDSWVTEQRNALFTALLQKAQPVVTSRQGRYSLHGFKNALQGTNLECPIPPFGGVDHFDIGPTGLVIVAKDPLLDPATHTKCDAWFVPKKDLMDVSPTSFHKLHLPGLDGAASCPVFSPNGQSMAFLQMAADGYESDKNRIVLVQGLNGVERGESASVFELMRTPDGQGGWDRSPTALKWSPDGNMLLLEAEDTGRGCLFALDLNAAPSPEWRPRQLTHSGYIIDFAPLSTMSNLLIVSSNNLVDNSVYTLVNPDPLLVEPQAPVVISSLSRNGSMFGLSPEQVSSIWWKGANDHPVHAWMMRPSFFRADQTYPLAYLIHGGPQGAWNDQWSTRWNPAVFAEQGYVVVCPNPTGSTGYGQAFTDAIRNQWGGLPYEDLVKGFEYIRAELPFVDTARSVALGASYGGYMMNWMQGHALGRQFKALVCHDGVFSMTGQLASEEQYFPVHDLGGPLWKRQEVYDRWDPSRFLTHWDTPMLVIHNELDFRLTISEGLSAFNVLQMRGVESRFLSFPDENHWVLKPENSLVWHLVVINWINRFVGLPKIVDRQGRDGSGFCRRESRRVWPKRQGSSKLEQ</sequence>
<evidence type="ECO:0000256" key="6">
    <source>
        <dbReference type="ARBA" id="ARBA00032829"/>
    </source>
</evidence>
<evidence type="ECO:0000256" key="1">
    <source>
        <dbReference type="ARBA" id="ARBA00010040"/>
    </source>
</evidence>
<dbReference type="InterPro" id="IPR011042">
    <property type="entry name" value="6-blade_b-propeller_TolB-like"/>
</dbReference>
<organism evidence="8 9">
    <name type="scientific">Cladophialophora carrionii</name>
    <dbReference type="NCBI Taxonomy" id="86049"/>
    <lineage>
        <taxon>Eukaryota</taxon>
        <taxon>Fungi</taxon>
        <taxon>Dikarya</taxon>
        <taxon>Ascomycota</taxon>
        <taxon>Pezizomycotina</taxon>
        <taxon>Eurotiomycetes</taxon>
        <taxon>Chaetothyriomycetidae</taxon>
        <taxon>Chaetothyriales</taxon>
        <taxon>Herpotrichiellaceae</taxon>
        <taxon>Cladophialophora</taxon>
    </lineage>
</organism>
<keyword evidence="3" id="KW-0732">Signal</keyword>
<dbReference type="Gene3D" id="2.120.10.30">
    <property type="entry name" value="TolB, C-terminal domain"/>
    <property type="match status" value="1"/>
</dbReference>
<evidence type="ECO:0000256" key="5">
    <source>
        <dbReference type="ARBA" id="ARBA00022825"/>
    </source>
</evidence>
<dbReference type="SUPFAM" id="SSF69322">
    <property type="entry name" value="Tricorn protease domain 2"/>
    <property type="match status" value="1"/>
</dbReference>
<gene>
    <name evidence="8" type="primary">DPPV</name>
    <name evidence="8" type="ORF">CLCR_08089</name>
</gene>
<dbReference type="AlphaFoldDB" id="A0A1C1CR21"/>
<dbReference type="PANTHER" id="PTHR42776">
    <property type="entry name" value="SERINE PEPTIDASE S9 FAMILY MEMBER"/>
    <property type="match status" value="1"/>
</dbReference>
<dbReference type="EMBL" id="LGRB01000009">
    <property type="protein sequence ID" value="OCT50957.1"/>
    <property type="molecule type" value="Genomic_DNA"/>
</dbReference>
<evidence type="ECO:0000256" key="3">
    <source>
        <dbReference type="ARBA" id="ARBA00022729"/>
    </source>
</evidence>
<evidence type="ECO:0000256" key="4">
    <source>
        <dbReference type="ARBA" id="ARBA00022801"/>
    </source>
</evidence>
<dbReference type="OrthoDB" id="416344at2759"/>
<comment type="caution">
    <text evidence="8">The sequence shown here is derived from an EMBL/GenBank/DDBJ whole genome shotgun (WGS) entry which is preliminary data.</text>
</comment>
<dbReference type="Proteomes" id="UP000094526">
    <property type="component" value="Unassembled WGS sequence"/>
</dbReference>
<evidence type="ECO:0000259" key="7">
    <source>
        <dbReference type="Pfam" id="PF00326"/>
    </source>
</evidence>
<dbReference type="Pfam" id="PF00326">
    <property type="entry name" value="Peptidase_S9"/>
    <property type="match status" value="1"/>
</dbReference>
<dbReference type="SUPFAM" id="SSF53474">
    <property type="entry name" value="alpha/beta-Hydrolases"/>
    <property type="match status" value="1"/>
</dbReference>
<dbReference type="FunFam" id="3.40.50.1820:FF:000028">
    <property type="entry name" value="S9 family peptidase"/>
    <property type="match status" value="1"/>
</dbReference>
<keyword evidence="2" id="KW-0645">Protease</keyword>
<evidence type="ECO:0000313" key="9">
    <source>
        <dbReference type="Proteomes" id="UP000094526"/>
    </source>
</evidence>
<dbReference type="InterPro" id="IPR029058">
    <property type="entry name" value="AB_hydrolase_fold"/>
</dbReference>
<protein>
    <recommendedName>
        <fullName evidence="6">Dipeptidyl-peptidase V</fullName>
    </recommendedName>
</protein>
<feature type="domain" description="Peptidase S9 prolyl oligopeptidase catalytic" evidence="7">
    <location>
        <begin position="494"/>
        <end position="702"/>
    </location>
</feature>
<keyword evidence="4" id="KW-0378">Hydrolase</keyword>
<dbReference type="PANTHER" id="PTHR42776:SF13">
    <property type="entry name" value="DIPEPTIDYL-PEPTIDASE 5"/>
    <property type="match status" value="1"/>
</dbReference>
<evidence type="ECO:0000256" key="2">
    <source>
        <dbReference type="ARBA" id="ARBA00022670"/>
    </source>
</evidence>
<dbReference type="eggNOG" id="KOG2100">
    <property type="taxonomic scope" value="Eukaryota"/>
</dbReference>
<dbReference type="VEuPathDB" id="FungiDB:CLCR_08089"/>
<dbReference type="Gene3D" id="3.40.50.1820">
    <property type="entry name" value="alpha/beta hydrolase"/>
    <property type="match status" value="1"/>
</dbReference>
<dbReference type="Pfam" id="PF07676">
    <property type="entry name" value="PD40"/>
    <property type="match status" value="1"/>
</dbReference>
<dbReference type="GO" id="GO:0004252">
    <property type="term" value="F:serine-type endopeptidase activity"/>
    <property type="evidence" value="ECO:0007669"/>
    <property type="project" value="TreeGrafter"/>
</dbReference>
<proteinExistence type="inferred from homology"/>
<dbReference type="InterPro" id="IPR011659">
    <property type="entry name" value="WD40"/>
</dbReference>
<keyword evidence="9" id="KW-1185">Reference proteome</keyword>
<keyword evidence="5" id="KW-0720">Serine protease</keyword>
<comment type="similarity">
    <text evidence="1">Belongs to the peptidase S9C family.</text>
</comment>
<dbReference type="STRING" id="86049.A0A1C1CR21"/>
<dbReference type="InterPro" id="IPR001375">
    <property type="entry name" value="Peptidase_S9_cat"/>
</dbReference>
<name>A0A1C1CR21_9EURO</name>
<dbReference type="VEuPathDB" id="FungiDB:G647_09600"/>
<dbReference type="GO" id="GO:0006508">
    <property type="term" value="P:proteolysis"/>
    <property type="evidence" value="ECO:0007669"/>
    <property type="project" value="UniProtKB-KW"/>
</dbReference>
<reference evidence="9" key="1">
    <citation type="submission" date="2015-07" db="EMBL/GenBank/DDBJ databases">
        <authorList>
            <person name="Teixeira M.M."/>
            <person name="Souza R.C."/>
            <person name="Almeida L.G."/>
            <person name="Vicente V.A."/>
            <person name="de Hoog S."/>
            <person name="Bocca A.L."/>
            <person name="de Almeida S.R."/>
            <person name="Vasconcelos A.T."/>
            <person name="Felipe M.S."/>
        </authorList>
    </citation>
    <scope>NUCLEOTIDE SEQUENCE [LARGE SCALE GENOMIC DNA]</scope>
    <source>
        <strain evidence="9">KSF</strain>
    </source>
</reference>